<dbReference type="EMBL" id="BAAATA010000014">
    <property type="protein sequence ID" value="GAA2490492.1"/>
    <property type="molecule type" value="Genomic_DNA"/>
</dbReference>
<keyword evidence="3" id="KW-1185">Reference proteome</keyword>
<protein>
    <submittedName>
        <fullName evidence="2">Uncharacterized protein</fullName>
    </submittedName>
</protein>
<feature type="compositionally biased region" description="Low complexity" evidence="1">
    <location>
        <begin position="43"/>
        <end position="53"/>
    </location>
</feature>
<reference evidence="3" key="1">
    <citation type="journal article" date="2019" name="Int. J. Syst. Evol. Microbiol.">
        <title>The Global Catalogue of Microorganisms (GCM) 10K type strain sequencing project: providing services to taxonomists for standard genome sequencing and annotation.</title>
        <authorList>
            <consortium name="The Broad Institute Genomics Platform"/>
            <consortium name="The Broad Institute Genome Sequencing Center for Infectious Disease"/>
            <person name="Wu L."/>
            <person name="Ma J."/>
        </authorList>
    </citation>
    <scope>NUCLEOTIDE SEQUENCE [LARGE SCALE GENOMIC DNA]</scope>
    <source>
        <strain evidence="3">JCM 6307</strain>
    </source>
</reference>
<evidence type="ECO:0000256" key="1">
    <source>
        <dbReference type="SAM" id="MobiDB-lite"/>
    </source>
</evidence>
<evidence type="ECO:0000313" key="3">
    <source>
        <dbReference type="Proteomes" id="UP001501358"/>
    </source>
</evidence>
<gene>
    <name evidence="2" type="ORF">GCM10010406_28270</name>
</gene>
<accession>A0ABP5Z1E2</accession>
<proteinExistence type="predicted"/>
<comment type="caution">
    <text evidence="2">The sequence shown here is derived from an EMBL/GenBank/DDBJ whole genome shotgun (WGS) entry which is preliminary data.</text>
</comment>
<sequence>MRRAAREPGPRPPGRAAAGQCGGRTVRRPDGVPAGRRDRDQTSSPPAACSASATRVRTAEPVPPLGV</sequence>
<name>A0ABP5Z1E2_9ACTN</name>
<feature type="compositionally biased region" description="Basic and acidic residues" evidence="1">
    <location>
        <begin position="27"/>
        <end position="41"/>
    </location>
</feature>
<evidence type="ECO:0000313" key="2">
    <source>
        <dbReference type="EMBL" id="GAA2490492.1"/>
    </source>
</evidence>
<dbReference type="Proteomes" id="UP001501358">
    <property type="component" value="Unassembled WGS sequence"/>
</dbReference>
<organism evidence="2 3">
    <name type="scientific">Streptomyces thermolineatus</name>
    <dbReference type="NCBI Taxonomy" id="44033"/>
    <lineage>
        <taxon>Bacteria</taxon>
        <taxon>Bacillati</taxon>
        <taxon>Actinomycetota</taxon>
        <taxon>Actinomycetes</taxon>
        <taxon>Kitasatosporales</taxon>
        <taxon>Streptomycetaceae</taxon>
        <taxon>Streptomyces</taxon>
    </lineage>
</organism>
<feature type="region of interest" description="Disordered" evidence="1">
    <location>
        <begin position="1"/>
        <end position="67"/>
    </location>
</feature>